<accession>A0ACC0XGU2</accession>
<gene>
    <name evidence="1" type="ORF">Pint_20815</name>
</gene>
<name>A0ACC0XGU2_9ROSI</name>
<organism evidence="1 2">
    <name type="scientific">Pistacia integerrima</name>
    <dbReference type="NCBI Taxonomy" id="434235"/>
    <lineage>
        <taxon>Eukaryota</taxon>
        <taxon>Viridiplantae</taxon>
        <taxon>Streptophyta</taxon>
        <taxon>Embryophyta</taxon>
        <taxon>Tracheophyta</taxon>
        <taxon>Spermatophyta</taxon>
        <taxon>Magnoliopsida</taxon>
        <taxon>eudicotyledons</taxon>
        <taxon>Gunneridae</taxon>
        <taxon>Pentapetalae</taxon>
        <taxon>rosids</taxon>
        <taxon>malvids</taxon>
        <taxon>Sapindales</taxon>
        <taxon>Anacardiaceae</taxon>
        <taxon>Pistacia</taxon>
    </lineage>
</organism>
<protein>
    <submittedName>
        <fullName evidence="1">Uncharacterized protein</fullName>
    </submittedName>
</protein>
<dbReference type="Proteomes" id="UP001163603">
    <property type="component" value="Chromosome 13"/>
</dbReference>
<keyword evidence="2" id="KW-1185">Reference proteome</keyword>
<reference evidence="2" key="1">
    <citation type="journal article" date="2023" name="G3 (Bethesda)">
        <title>Genome assembly and association tests identify interacting loci associated with vigor, precocity, and sex in interspecific pistachio rootstocks.</title>
        <authorList>
            <person name="Palmer W."/>
            <person name="Jacygrad E."/>
            <person name="Sagayaradj S."/>
            <person name="Cavanaugh K."/>
            <person name="Han R."/>
            <person name="Bertier L."/>
            <person name="Beede B."/>
            <person name="Kafkas S."/>
            <person name="Golino D."/>
            <person name="Preece J."/>
            <person name="Michelmore R."/>
        </authorList>
    </citation>
    <scope>NUCLEOTIDE SEQUENCE [LARGE SCALE GENOMIC DNA]</scope>
</reference>
<dbReference type="EMBL" id="CM047748">
    <property type="protein sequence ID" value="KAJ0015261.1"/>
    <property type="molecule type" value="Genomic_DNA"/>
</dbReference>
<evidence type="ECO:0000313" key="1">
    <source>
        <dbReference type="EMBL" id="KAJ0015261.1"/>
    </source>
</evidence>
<comment type="caution">
    <text evidence="1">The sequence shown here is derived from an EMBL/GenBank/DDBJ whole genome shotgun (WGS) entry which is preliminary data.</text>
</comment>
<evidence type="ECO:0000313" key="2">
    <source>
        <dbReference type="Proteomes" id="UP001163603"/>
    </source>
</evidence>
<proteinExistence type="predicted"/>
<sequence length="202" mass="22944">MILFTGWHTYFWIAFIPFILLLAVGTKLEHVITQLAHEVAEKHAAIEGELVVQPSDEHFWFNRPYIVLFLIHFILFQNSFEIAFFFWIWVQYGFDSCIMGQVRYIVPRLVIGVFIQVLCSYSTLPLYAIVTQMGTFFKKSIFDEHVQVGLVGWAEKVKRKKGLRAAAGEGSTQASSHAGIQLGRVMRNAAATEEVLPSDGSK</sequence>